<feature type="compositionally biased region" description="Low complexity" evidence="1">
    <location>
        <begin position="237"/>
        <end position="246"/>
    </location>
</feature>
<feature type="compositionally biased region" description="Polar residues" evidence="1">
    <location>
        <begin position="81"/>
        <end position="101"/>
    </location>
</feature>
<name>A0AAV2PYP5_MEGNR</name>
<gene>
    <name evidence="3" type="ORF">MNOR_LOCUS5957</name>
</gene>
<dbReference type="PROSITE" id="PS51159">
    <property type="entry name" value="CBM21"/>
    <property type="match status" value="1"/>
</dbReference>
<feature type="compositionally biased region" description="Polar residues" evidence="1">
    <location>
        <begin position="309"/>
        <end position="320"/>
    </location>
</feature>
<evidence type="ECO:0000313" key="3">
    <source>
        <dbReference type="EMBL" id="CAL4066710.1"/>
    </source>
</evidence>
<dbReference type="InterPro" id="IPR050782">
    <property type="entry name" value="PP1_regulatory_subunit_3"/>
</dbReference>
<evidence type="ECO:0000313" key="4">
    <source>
        <dbReference type="Proteomes" id="UP001497623"/>
    </source>
</evidence>
<dbReference type="PANTHER" id="PTHR12307:SF36">
    <property type="entry name" value="GLYCOGEN-BINDING SUBUNIT 76A"/>
    <property type="match status" value="1"/>
</dbReference>
<organism evidence="3 4">
    <name type="scientific">Meganyctiphanes norvegica</name>
    <name type="common">Northern krill</name>
    <name type="synonym">Thysanopoda norvegica</name>
    <dbReference type="NCBI Taxonomy" id="48144"/>
    <lineage>
        <taxon>Eukaryota</taxon>
        <taxon>Metazoa</taxon>
        <taxon>Ecdysozoa</taxon>
        <taxon>Arthropoda</taxon>
        <taxon>Crustacea</taxon>
        <taxon>Multicrustacea</taxon>
        <taxon>Malacostraca</taxon>
        <taxon>Eumalacostraca</taxon>
        <taxon>Eucarida</taxon>
        <taxon>Euphausiacea</taxon>
        <taxon>Euphausiidae</taxon>
        <taxon>Meganyctiphanes</taxon>
    </lineage>
</organism>
<proteinExistence type="predicted"/>
<dbReference type="Proteomes" id="UP001497623">
    <property type="component" value="Unassembled WGS sequence"/>
</dbReference>
<comment type="caution">
    <text evidence="3">The sequence shown here is derived from an EMBL/GenBank/DDBJ whole genome shotgun (WGS) entry which is preliminary data.</text>
</comment>
<dbReference type="Pfam" id="PF03370">
    <property type="entry name" value="CBM_21"/>
    <property type="match status" value="1"/>
</dbReference>
<dbReference type="EMBL" id="CAXKWB010002372">
    <property type="protein sequence ID" value="CAL4066710.1"/>
    <property type="molecule type" value="Genomic_DNA"/>
</dbReference>
<sequence length="573" mass="63168">MPSMLTKESFLNVGLSSTMEGDGMARGSITPPTTPNRLNPSSSNDNTKESCTSEDFSSTMESDDMAKGSVMLTMIPHPLTSSLSNISTKESCTNEGLSSTLEGGGMARDSLTSPTTPNPLTVSSSNINTIESCTVDGLTSTMQGDCMTNVTLMPSITPNSLRFPSTNTSTNESCINDMLQLPMENEIVRGRLTPPLPPNTLPKPAEDPNVDVTNHSPSLISTEQSTMQKDQVPGIETSSTLLTSTSQRIEQEDKGASIESNSIATDDLPIICATYYDNLPERREEVHSKQNNEQISTSDLTEKLNKLQLSPETEQLQVPRQDSIDPDKPPKKRASSLKLTKTPPDQKHKKIVKFADVFGLDIEDVREFVKGIPDIPKSAYADLTDTTVDLSKIVPKKCLSTHFKDPCDMPDFWERVLKQKVCVERVMVGDNMSVRGVIRVLNLSFDKKVFIRYTLDKWKTHTEASATYLAASNDGVTDQFSFLLWGNFLKDKGSLAFVVRYETLGQEYWDNNKGNNYKLHCVESLPGTPYSSTMALEKSEKPQSTKKSLPRVPRHLSIPREGPPQSMQTCTVG</sequence>
<feature type="compositionally biased region" description="Low complexity" evidence="1">
    <location>
        <begin position="110"/>
        <end position="124"/>
    </location>
</feature>
<evidence type="ECO:0000259" key="2">
    <source>
        <dbReference type="PROSITE" id="PS51159"/>
    </source>
</evidence>
<feature type="region of interest" description="Disordered" evidence="1">
    <location>
        <begin position="224"/>
        <end position="261"/>
    </location>
</feature>
<feature type="region of interest" description="Disordered" evidence="1">
    <location>
        <begin position="532"/>
        <end position="573"/>
    </location>
</feature>
<dbReference type="InterPro" id="IPR038175">
    <property type="entry name" value="CBM21_dom_sf"/>
</dbReference>
<dbReference type="GO" id="GO:2001069">
    <property type="term" value="F:glycogen binding"/>
    <property type="evidence" value="ECO:0007669"/>
    <property type="project" value="TreeGrafter"/>
</dbReference>
<feature type="domain" description="CBM21" evidence="2">
    <location>
        <begin position="413"/>
        <end position="520"/>
    </location>
</feature>
<feature type="compositionally biased region" description="Polar residues" evidence="1">
    <location>
        <begin position="35"/>
        <end position="60"/>
    </location>
</feature>
<dbReference type="GO" id="GO:0005979">
    <property type="term" value="P:regulation of glycogen biosynthetic process"/>
    <property type="evidence" value="ECO:0007669"/>
    <property type="project" value="TreeGrafter"/>
</dbReference>
<feature type="region of interest" description="Disordered" evidence="1">
    <location>
        <begin position="309"/>
        <end position="344"/>
    </location>
</feature>
<dbReference type="PANTHER" id="PTHR12307">
    <property type="entry name" value="PROTEIN PHOSPHATASE 1 REGULATORY SUBUNIT"/>
    <property type="match status" value="1"/>
</dbReference>
<dbReference type="Gene3D" id="2.60.40.2440">
    <property type="entry name" value="Carbohydrate binding type-21 domain"/>
    <property type="match status" value="1"/>
</dbReference>
<reference evidence="3 4" key="1">
    <citation type="submission" date="2024-05" db="EMBL/GenBank/DDBJ databases">
        <authorList>
            <person name="Wallberg A."/>
        </authorList>
    </citation>
    <scope>NUCLEOTIDE SEQUENCE [LARGE SCALE GENOMIC DNA]</scope>
</reference>
<protein>
    <recommendedName>
        <fullName evidence="2">CBM21 domain-containing protein</fullName>
    </recommendedName>
</protein>
<dbReference type="InterPro" id="IPR005036">
    <property type="entry name" value="CBM21_dom"/>
</dbReference>
<feature type="region of interest" description="Disordered" evidence="1">
    <location>
        <begin position="81"/>
        <end position="124"/>
    </location>
</feature>
<keyword evidence="4" id="KW-1185">Reference proteome</keyword>
<dbReference type="AlphaFoldDB" id="A0AAV2PYP5"/>
<feature type="region of interest" description="Disordered" evidence="1">
    <location>
        <begin position="17"/>
        <end position="63"/>
    </location>
</feature>
<accession>A0AAV2PYP5</accession>
<dbReference type="GO" id="GO:0000164">
    <property type="term" value="C:protein phosphatase type 1 complex"/>
    <property type="evidence" value="ECO:0007669"/>
    <property type="project" value="TreeGrafter"/>
</dbReference>
<dbReference type="GO" id="GO:0008157">
    <property type="term" value="F:protein phosphatase 1 binding"/>
    <property type="evidence" value="ECO:0007669"/>
    <property type="project" value="TreeGrafter"/>
</dbReference>
<evidence type="ECO:0000256" key="1">
    <source>
        <dbReference type="SAM" id="MobiDB-lite"/>
    </source>
</evidence>